<keyword evidence="3" id="KW-1185">Reference proteome</keyword>
<reference evidence="2" key="1">
    <citation type="submission" date="2021-05" db="EMBL/GenBank/DDBJ databases">
        <title>Genome of Sphingobium sp. strain.</title>
        <authorList>
            <person name="Fan R."/>
        </authorList>
    </citation>
    <scope>NUCLEOTIDE SEQUENCE</scope>
    <source>
        <strain evidence="2">H33</strain>
    </source>
</reference>
<feature type="signal peptide" evidence="1">
    <location>
        <begin position="1"/>
        <end position="22"/>
    </location>
</feature>
<dbReference type="Proteomes" id="UP001138757">
    <property type="component" value="Unassembled WGS sequence"/>
</dbReference>
<proteinExistence type="predicted"/>
<evidence type="ECO:0000313" key="2">
    <source>
        <dbReference type="EMBL" id="MBT2187255.1"/>
    </source>
</evidence>
<dbReference type="Gene3D" id="1.25.40.10">
    <property type="entry name" value="Tetratricopeptide repeat domain"/>
    <property type="match status" value="1"/>
</dbReference>
<evidence type="ECO:0000313" key="3">
    <source>
        <dbReference type="Proteomes" id="UP001138757"/>
    </source>
</evidence>
<dbReference type="InterPro" id="IPR011990">
    <property type="entry name" value="TPR-like_helical_dom_sf"/>
</dbReference>
<dbReference type="SUPFAM" id="SSF48452">
    <property type="entry name" value="TPR-like"/>
    <property type="match status" value="1"/>
</dbReference>
<dbReference type="AlphaFoldDB" id="A0A9X1DBZ4"/>
<comment type="caution">
    <text evidence="2">The sequence shown here is derived from an EMBL/GenBank/DDBJ whole genome shotgun (WGS) entry which is preliminary data.</text>
</comment>
<sequence>MRLLILPALLQLMTAGPVAAQAAPSAHQPDAEAIRTAIAAGRLEEASTLLLIRDAQHPGAQDDALMLARGELALARGSATDAERLIEGVAAEGALRCGVKRIRALALMERAHDDSAIDRLGAVAEGCAPDWRVWRALGTLLGEKSERDASRFAFAQALAAGGDPSMLRNDRARALIGMGDLTGAAETLQDGVTSAPQDAASRQLLDLVNGMRGFEPERAASDTDERWAQRLADAADGARRAGRTALARSLIDQALLASPRYDERLLAAAKRP</sequence>
<dbReference type="RefSeq" id="WP_214623062.1">
    <property type="nucleotide sequence ID" value="NZ_JAHGAW010000006.1"/>
</dbReference>
<evidence type="ECO:0008006" key="4">
    <source>
        <dbReference type="Google" id="ProtNLM"/>
    </source>
</evidence>
<keyword evidence="1" id="KW-0732">Signal</keyword>
<accession>A0A9X1DBZ4</accession>
<protein>
    <recommendedName>
        <fullName evidence="4">Tetratricopeptide repeat protein</fullName>
    </recommendedName>
</protein>
<name>A0A9X1DBZ4_9SPHN</name>
<dbReference type="EMBL" id="JAHGAW010000006">
    <property type="protein sequence ID" value="MBT2187255.1"/>
    <property type="molecule type" value="Genomic_DNA"/>
</dbReference>
<feature type="chain" id="PRO_5040885414" description="Tetratricopeptide repeat protein" evidence="1">
    <location>
        <begin position="23"/>
        <end position="272"/>
    </location>
</feature>
<organism evidence="2 3">
    <name type="scientific">Sphingobium nicotianae</name>
    <dbReference type="NCBI Taxonomy" id="2782607"/>
    <lineage>
        <taxon>Bacteria</taxon>
        <taxon>Pseudomonadati</taxon>
        <taxon>Pseudomonadota</taxon>
        <taxon>Alphaproteobacteria</taxon>
        <taxon>Sphingomonadales</taxon>
        <taxon>Sphingomonadaceae</taxon>
        <taxon>Sphingobium</taxon>
    </lineage>
</organism>
<evidence type="ECO:0000256" key="1">
    <source>
        <dbReference type="SAM" id="SignalP"/>
    </source>
</evidence>
<gene>
    <name evidence="2" type="ORF">KK488_09895</name>
</gene>